<dbReference type="GO" id="GO:0000156">
    <property type="term" value="F:phosphorelay response regulator activity"/>
    <property type="evidence" value="ECO:0007669"/>
    <property type="project" value="InterPro"/>
</dbReference>
<protein>
    <recommendedName>
        <fullName evidence="1">Stage 0 sporulation protein A homolog</fullName>
    </recommendedName>
</protein>
<dbReference type="GO" id="GO:0003677">
    <property type="term" value="F:DNA binding"/>
    <property type="evidence" value="ECO:0007669"/>
    <property type="project" value="InterPro"/>
</dbReference>
<dbReference type="InterPro" id="IPR007492">
    <property type="entry name" value="LytTR_DNA-bd_dom"/>
</dbReference>
<gene>
    <name evidence="6" type="ORF">HZI73_03500</name>
</gene>
<dbReference type="Proteomes" id="UP000683246">
    <property type="component" value="Chromosome"/>
</dbReference>
<dbReference type="Gene3D" id="2.40.50.1020">
    <property type="entry name" value="LytTr DNA-binding domain"/>
    <property type="match status" value="1"/>
</dbReference>
<dbReference type="AlphaFoldDB" id="A0A8J8MH76"/>
<evidence type="ECO:0000256" key="3">
    <source>
        <dbReference type="PROSITE-ProRule" id="PRU00169"/>
    </source>
</evidence>
<sequence>MDYNITICDDEAIQGDIVERMVLEGAARLNIRANIYKFLSGKELMLYLNAHNTQMHIAFLDMEMEGMDGIQLARAIKTCCEDVLIIFVTGYKDYVFDVFELGTFRYLLKPVQPKVFTKAFEDAIHAWNKHHLPMEDEFLIINKNKEKIMIKYSSIRYLEKYKNKILVKTDNEDIEFYGTFSELNYLLEGTCFIKVHQGYIANMDKIELITSKEVLLKDGSRIPVSRRNAKEIRDNFLSRMRVSI</sequence>
<reference evidence="6" key="1">
    <citation type="submission" date="2020-07" db="EMBL/GenBank/DDBJ databases">
        <title>Vallitalea pronyensis genome.</title>
        <authorList>
            <person name="Postec A."/>
        </authorList>
    </citation>
    <scope>NUCLEOTIDE SEQUENCE</scope>
    <source>
        <strain evidence="6">FatNI3</strain>
    </source>
</reference>
<evidence type="ECO:0000259" key="4">
    <source>
        <dbReference type="PROSITE" id="PS50110"/>
    </source>
</evidence>
<dbReference type="InterPro" id="IPR011006">
    <property type="entry name" value="CheY-like_superfamily"/>
</dbReference>
<evidence type="ECO:0000313" key="7">
    <source>
        <dbReference type="Proteomes" id="UP000683246"/>
    </source>
</evidence>
<dbReference type="InterPro" id="IPR046947">
    <property type="entry name" value="LytR-like"/>
</dbReference>
<keyword evidence="7" id="KW-1185">Reference proteome</keyword>
<dbReference type="SUPFAM" id="SSF52172">
    <property type="entry name" value="CheY-like"/>
    <property type="match status" value="1"/>
</dbReference>
<feature type="modified residue" description="4-aspartylphosphate" evidence="3">
    <location>
        <position position="61"/>
    </location>
</feature>
<dbReference type="PANTHER" id="PTHR37299">
    <property type="entry name" value="TRANSCRIPTIONAL REGULATOR-RELATED"/>
    <property type="match status" value="1"/>
</dbReference>
<accession>A0A8J8MH76</accession>
<dbReference type="PANTHER" id="PTHR37299:SF1">
    <property type="entry name" value="STAGE 0 SPORULATION PROTEIN A HOMOLOG"/>
    <property type="match status" value="1"/>
</dbReference>
<proteinExistence type="predicted"/>
<dbReference type="KEGG" id="vpy:HZI73_03500"/>
<name>A0A8J8MH76_9FIRM</name>
<dbReference type="Pfam" id="PF00072">
    <property type="entry name" value="Response_reg"/>
    <property type="match status" value="1"/>
</dbReference>
<evidence type="ECO:0000256" key="2">
    <source>
        <dbReference type="ARBA" id="ARBA00024867"/>
    </source>
</evidence>
<evidence type="ECO:0000259" key="5">
    <source>
        <dbReference type="PROSITE" id="PS50930"/>
    </source>
</evidence>
<organism evidence="6 7">
    <name type="scientific">Vallitalea pronyensis</name>
    <dbReference type="NCBI Taxonomy" id="1348613"/>
    <lineage>
        <taxon>Bacteria</taxon>
        <taxon>Bacillati</taxon>
        <taxon>Bacillota</taxon>
        <taxon>Clostridia</taxon>
        <taxon>Lachnospirales</taxon>
        <taxon>Vallitaleaceae</taxon>
        <taxon>Vallitalea</taxon>
    </lineage>
</organism>
<comment type="function">
    <text evidence="2">May play the central regulatory role in sporulation. It may be an element of the effector pathway responsible for the activation of sporulation genes in response to nutritional stress. Spo0A may act in concert with spo0H (a sigma factor) to control the expression of some genes that are critical to the sporulation process.</text>
</comment>
<evidence type="ECO:0000256" key="1">
    <source>
        <dbReference type="ARBA" id="ARBA00018672"/>
    </source>
</evidence>
<evidence type="ECO:0000313" key="6">
    <source>
        <dbReference type="EMBL" id="QUI21406.1"/>
    </source>
</evidence>
<dbReference type="RefSeq" id="WP_212696875.1">
    <property type="nucleotide sequence ID" value="NZ_CP058649.1"/>
</dbReference>
<dbReference type="PROSITE" id="PS50110">
    <property type="entry name" value="RESPONSE_REGULATORY"/>
    <property type="match status" value="1"/>
</dbReference>
<feature type="domain" description="Response regulatory" evidence="4">
    <location>
        <begin position="4"/>
        <end position="124"/>
    </location>
</feature>
<keyword evidence="3" id="KW-0597">Phosphoprotein</keyword>
<dbReference type="EMBL" id="CP058649">
    <property type="protein sequence ID" value="QUI21406.1"/>
    <property type="molecule type" value="Genomic_DNA"/>
</dbReference>
<dbReference type="SMART" id="SM00850">
    <property type="entry name" value="LytTR"/>
    <property type="match status" value="1"/>
</dbReference>
<dbReference type="PROSITE" id="PS50930">
    <property type="entry name" value="HTH_LYTTR"/>
    <property type="match status" value="1"/>
</dbReference>
<dbReference type="InterPro" id="IPR001789">
    <property type="entry name" value="Sig_transdc_resp-reg_receiver"/>
</dbReference>
<dbReference type="Gene3D" id="3.40.50.2300">
    <property type="match status" value="1"/>
</dbReference>
<feature type="domain" description="HTH LytTR-type" evidence="5">
    <location>
        <begin position="139"/>
        <end position="238"/>
    </location>
</feature>
<dbReference type="SMART" id="SM00448">
    <property type="entry name" value="REC"/>
    <property type="match status" value="1"/>
</dbReference>
<dbReference type="Pfam" id="PF04397">
    <property type="entry name" value="LytTR"/>
    <property type="match status" value="1"/>
</dbReference>